<dbReference type="GO" id="GO:0034765">
    <property type="term" value="P:regulation of monoatomic ion transmembrane transport"/>
    <property type="evidence" value="ECO:0007669"/>
    <property type="project" value="TreeGrafter"/>
</dbReference>
<evidence type="ECO:0000256" key="3">
    <source>
        <dbReference type="ARBA" id="ARBA00022538"/>
    </source>
</evidence>
<dbReference type="EMBL" id="KQ459596">
    <property type="protein sequence ID" value="KPI95280.1"/>
    <property type="molecule type" value="Genomic_DNA"/>
</dbReference>
<keyword evidence="5 11" id="KW-0851">Voltage-gated channel</keyword>
<keyword evidence="2 11" id="KW-0813">Transport</keyword>
<evidence type="ECO:0000256" key="7">
    <source>
        <dbReference type="ARBA" id="ARBA00022989"/>
    </source>
</evidence>
<keyword evidence="4 11" id="KW-0812">Transmembrane</keyword>
<feature type="transmembrane region" description="Helical" evidence="12">
    <location>
        <begin position="80"/>
        <end position="101"/>
    </location>
</feature>
<evidence type="ECO:0000256" key="6">
    <source>
        <dbReference type="ARBA" id="ARBA00022958"/>
    </source>
</evidence>
<dbReference type="InterPro" id="IPR014756">
    <property type="entry name" value="Ig_E-set"/>
</dbReference>
<dbReference type="SUPFAM" id="SSF81324">
    <property type="entry name" value="Voltage-gated potassium channels"/>
    <property type="match status" value="1"/>
</dbReference>
<dbReference type="PANTHER" id="PTHR11767">
    <property type="entry name" value="INWARD RECTIFIER POTASSIUM CHANNEL"/>
    <property type="match status" value="1"/>
</dbReference>
<dbReference type="Gene3D" id="2.60.40.1400">
    <property type="entry name" value="G protein-activated inward rectifier potassium channel 1"/>
    <property type="match status" value="1"/>
</dbReference>
<dbReference type="GO" id="GO:0034702">
    <property type="term" value="C:monoatomic ion channel complex"/>
    <property type="evidence" value="ECO:0007669"/>
    <property type="project" value="UniProtKB-KW"/>
</dbReference>
<reference evidence="15 16" key="1">
    <citation type="journal article" date="2015" name="Nat. Commun.">
        <title>Outbred genome sequencing and CRISPR/Cas9 gene editing in butterflies.</title>
        <authorList>
            <person name="Li X."/>
            <person name="Fan D."/>
            <person name="Zhang W."/>
            <person name="Liu G."/>
            <person name="Zhang L."/>
            <person name="Zhao L."/>
            <person name="Fang X."/>
            <person name="Chen L."/>
            <person name="Dong Y."/>
            <person name="Chen Y."/>
            <person name="Ding Y."/>
            <person name="Zhao R."/>
            <person name="Feng M."/>
            <person name="Zhu Y."/>
            <person name="Feng Y."/>
            <person name="Jiang X."/>
            <person name="Zhu D."/>
            <person name="Xiang H."/>
            <person name="Feng X."/>
            <person name="Li S."/>
            <person name="Wang J."/>
            <person name="Zhang G."/>
            <person name="Kronforst M.R."/>
            <person name="Wang W."/>
        </authorList>
    </citation>
    <scope>NUCLEOTIDE SEQUENCE [LARGE SCALE GENOMIC DNA]</scope>
    <source>
        <strain evidence="15">Ya'a_city_454_Px</strain>
        <tissue evidence="15">Whole body</tissue>
    </source>
</reference>
<dbReference type="GO" id="GO:1990573">
    <property type="term" value="P:potassium ion import across plasma membrane"/>
    <property type="evidence" value="ECO:0007669"/>
    <property type="project" value="TreeGrafter"/>
</dbReference>
<sequence>MFKFEHGDKTSLNRTVNVNEVAALVPGVYRPISRSLSYCQKNQRQERAVLKTGEINVYRKQDSNFFSNCFLILVEARWRWTLFSFFLAFTTNWLLFGAIYWCISYTHGDFLEAHLPQNVNSTEFTPCIENIYGFTSTFLFSVEIHTTVAYGRRAITLECPQTITAMCLQCIVSSAFQSVMIGILFAKLTRPRARTRTILFSKYSVITLRDGQLCLIFRVGDIRKSRIINIKPTAYLLKWDSEFDNLLNEEQIELKVETVECESVFFLWPVHVVHMINEESPFYNMSAADLLCCKIEILAVFEGIIESTGQSIQARASYTETDILWGHHFVPMITFNDDKCKYNVDFSKISVVEQMETPLCSANEYNSLVAAISSTFSVASNS</sequence>
<dbReference type="GO" id="GO:0005242">
    <property type="term" value="F:inward rectifier potassium channel activity"/>
    <property type="evidence" value="ECO:0007669"/>
    <property type="project" value="InterPro"/>
</dbReference>
<dbReference type="Gene3D" id="1.10.287.70">
    <property type="match status" value="1"/>
</dbReference>
<evidence type="ECO:0000256" key="8">
    <source>
        <dbReference type="ARBA" id="ARBA00023065"/>
    </source>
</evidence>
<dbReference type="GO" id="GO:0005886">
    <property type="term" value="C:plasma membrane"/>
    <property type="evidence" value="ECO:0007669"/>
    <property type="project" value="TreeGrafter"/>
</dbReference>
<name>A0A194PVX3_PAPXU</name>
<evidence type="ECO:0000256" key="1">
    <source>
        <dbReference type="ARBA" id="ARBA00004141"/>
    </source>
</evidence>
<dbReference type="PANTHER" id="PTHR11767:SF113">
    <property type="entry name" value="INWARDLY RECTIFYING POTASSIUM CHANNEL 2, ISOFORM D"/>
    <property type="match status" value="1"/>
</dbReference>
<gene>
    <name evidence="15" type="ORF">RR46_08739</name>
</gene>
<accession>A0A194PVX3</accession>
<evidence type="ECO:0000313" key="15">
    <source>
        <dbReference type="EMBL" id="KPI95280.1"/>
    </source>
</evidence>
<dbReference type="STRING" id="66420.A0A194PVX3"/>
<organism evidence="15 16">
    <name type="scientific">Papilio xuthus</name>
    <name type="common">Asian swallowtail butterfly</name>
    <dbReference type="NCBI Taxonomy" id="66420"/>
    <lineage>
        <taxon>Eukaryota</taxon>
        <taxon>Metazoa</taxon>
        <taxon>Ecdysozoa</taxon>
        <taxon>Arthropoda</taxon>
        <taxon>Hexapoda</taxon>
        <taxon>Insecta</taxon>
        <taxon>Pterygota</taxon>
        <taxon>Neoptera</taxon>
        <taxon>Endopterygota</taxon>
        <taxon>Lepidoptera</taxon>
        <taxon>Glossata</taxon>
        <taxon>Ditrysia</taxon>
        <taxon>Papilionoidea</taxon>
        <taxon>Papilionidae</taxon>
        <taxon>Papilioninae</taxon>
        <taxon>Papilio</taxon>
    </lineage>
</organism>
<dbReference type="InterPro" id="IPR013518">
    <property type="entry name" value="K_chnl_inward-rec_Kir_cyto"/>
</dbReference>
<proteinExistence type="inferred from homology"/>
<dbReference type="PRINTS" id="PR01320">
    <property type="entry name" value="KIRCHANNEL"/>
</dbReference>
<keyword evidence="9 12" id="KW-0472">Membrane</keyword>
<evidence type="ECO:0000259" key="13">
    <source>
        <dbReference type="Pfam" id="PF01007"/>
    </source>
</evidence>
<keyword evidence="7 12" id="KW-1133">Transmembrane helix</keyword>
<dbReference type="InterPro" id="IPR040445">
    <property type="entry name" value="Kir_TM"/>
</dbReference>
<evidence type="ECO:0000256" key="2">
    <source>
        <dbReference type="ARBA" id="ARBA00022448"/>
    </source>
</evidence>
<evidence type="ECO:0000256" key="9">
    <source>
        <dbReference type="ARBA" id="ARBA00023136"/>
    </source>
</evidence>
<evidence type="ECO:0000256" key="12">
    <source>
        <dbReference type="SAM" id="Phobius"/>
    </source>
</evidence>
<dbReference type="Proteomes" id="UP000053268">
    <property type="component" value="Unassembled WGS sequence"/>
</dbReference>
<evidence type="ECO:0000256" key="5">
    <source>
        <dbReference type="ARBA" id="ARBA00022882"/>
    </source>
</evidence>
<keyword evidence="6 11" id="KW-0630">Potassium</keyword>
<protein>
    <submittedName>
        <fullName evidence="15">G protein-activated inward rectifier potassium channel 4</fullName>
    </submittedName>
</protein>
<dbReference type="Pfam" id="PF17655">
    <property type="entry name" value="IRK_C"/>
    <property type="match status" value="1"/>
</dbReference>
<feature type="domain" description="Potassium channel inwardly rectifying transmembrane" evidence="13">
    <location>
        <begin position="51"/>
        <end position="191"/>
    </location>
</feature>
<dbReference type="Pfam" id="PF01007">
    <property type="entry name" value="IRK"/>
    <property type="match status" value="1"/>
</dbReference>
<keyword evidence="8 11" id="KW-0406">Ion transport</keyword>
<keyword evidence="10 11" id="KW-0407">Ion channel</keyword>
<dbReference type="InterPro" id="IPR016449">
    <property type="entry name" value="K_chnl_inward-rec_Kir"/>
</dbReference>
<comment type="subcellular location">
    <subcellularLocation>
        <location evidence="1 11">Membrane</location>
        <topology evidence="1 11">Multi-pass membrane protein</topology>
    </subcellularLocation>
</comment>
<evidence type="ECO:0000256" key="11">
    <source>
        <dbReference type="RuleBase" id="RU003822"/>
    </source>
</evidence>
<keyword evidence="16" id="KW-1185">Reference proteome</keyword>
<dbReference type="SUPFAM" id="SSF81296">
    <property type="entry name" value="E set domains"/>
    <property type="match status" value="1"/>
</dbReference>
<keyword evidence="3 11" id="KW-0633">Potassium transport</keyword>
<dbReference type="AlphaFoldDB" id="A0A194PVX3"/>
<dbReference type="InterPro" id="IPR041647">
    <property type="entry name" value="IRK_C"/>
</dbReference>
<feature type="domain" description="Inward rectifier potassium channel C-terminal" evidence="14">
    <location>
        <begin position="198"/>
        <end position="366"/>
    </location>
</feature>
<evidence type="ECO:0000256" key="4">
    <source>
        <dbReference type="ARBA" id="ARBA00022692"/>
    </source>
</evidence>
<evidence type="ECO:0000256" key="10">
    <source>
        <dbReference type="ARBA" id="ARBA00023303"/>
    </source>
</evidence>
<comment type="similarity">
    <text evidence="11">Belongs to the inward rectifier-type potassium channel (TC 1.A.2.1) family.</text>
</comment>
<evidence type="ECO:0000313" key="16">
    <source>
        <dbReference type="Proteomes" id="UP000053268"/>
    </source>
</evidence>
<evidence type="ECO:0000259" key="14">
    <source>
        <dbReference type="Pfam" id="PF17655"/>
    </source>
</evidence>